<protein>
    <submittedName>
        <fullName evidence="2">Uncharacterized protein</fullName>
    </submittedName>
</protein>
<reference evidence="2" key="1">
    <citation type="submission" date="2023-03" db="EMBL/GenBank/DDBJ databases">
        <title>Massive genome expansion in bonnet fungi (Mycena s.s.) driven by repeated elements and novel gene families across ecological guilds.</title>
        <authorList>
            <consortium name="Lawrence Berkeley National Laboratory"/>
            <person name="Harder C.B."/>
            <person name="Miyauchi S."/>
            <person name="Viragh M."/>
            <person name="Kuo A."/>
            <person name="Thoen E."/>
            <person name="Andreopoulos B."/>
            <person name="Lu D."/>
            <person name="Skrede I."/>
            <person name="Drula E."/>
            <person name="Henrissat B."/>
            <person name="Morin E."/>
            <person name="Kohler A."/>
            <person name="Barry K."/>
            <person name="LaButti K."/>
            <person name="Morin E."/>
            <person name="Salamov A."/>
            <person name="Lipzen A."/>
            <person name="Mereny Z."/>
            <person name="Hegedus B."/>
            <person name="Baldrian P."/>
            <person name="Stursova M."/>
            <person name="Weitz H."/>
            <person name="Taylor A."/>
            <person name="Grigoriev I.V."/>
            <person name="Nagy L.G."/>
            <person name="Martin F."/>
            <person name="Kauserud H."/>
        </authorList>
    </citation>
    <scope>NUCLEOTIDE SEQUENCE</scope>
    <source>
        <strain evidence="2">CBHHK200</strain>
    </source>
</reference>
<feature type="compositionally biased region" description="Polar residues" evidence="1">
    <location>
        <begin position="8"/>
        <end position="20"/>
    </location>
</feature>
<dbReference type="AlphaFoldDB" id="A0AAD6SFK4"/>
<comment type="caution">
    <text evidence="2">The sequence shown here is derived from an EMBL/GenBank/DDBJ whole genome shotgun (WGS) entry which is preliminary data.</text>
</comment>
<keyword evidence="3" id="KW-1185">Reference proteome</keyword>
<sequence>MSRRPPNISRSCSTASSRNDFLTGRLSPSAKKFESLAFRKRSLHGPSGKRSQCREVWLTPTRPPSKSKGEVQHIVARHKNLVNLTLVSQRRHSTSADWDPAPGLRKLDATITAVYRDAPTELEGVDVAGHPVSNVAFVGSLPPTRLQFVIPMAEMNFEATRLTQQSRPRIAVAATEESGCCVQRSTAKVAVPPPGFLRAWRLVVGAARLFQLDGGLHRNVGVVRDFTQRPRLARLGHLEKSATGRRVTEASVSLLDGREGRFRERGERARDRKSRNAKNWHIHLFPGRRVSRFFHVATTAN</sequence>
<organism evidence="2 3">
    <name type="scientific">Mycena alexandri</name>
    <dbReference type="NCBI Taxonomy" id="1745969"/>
    <lineage>
        <taxon>Eukaryota</taxon>
        <taxon>Fungi</taxon>
        <taxon>Dikarya</taxon>
        <taxon>Basidiomycota</taxon>
        <taxon>Agaricomycotina</taxon>
        <taxon>Agaricomycetes</taxon>
        <taxon>Agaricomycetidae</taxon>
        <taxon>Agaricales</taxon>
        <taxon>Marasmiineae</taxon>
        <taxon>Mycenaceae</taxon>
        <taxon>Mycena</taxon>
    </lineage>
</organism>
<accession>A0AAD6SFK4</accession>
<dbReference type="EMBL" id="JARJCM010000167">
    <property type="protein sequence ID" value="KAJ7024552.1"/>
    <property type="molecule type" value="Genomic_DNA"/>
</dbReference>
<proteinExistence type="predicted"/>
<dbReference type="Proteomes" id="UP001218188">
    <property type="component" value="Unassembled WGS sequence"/>
</dbReference>
<feature type="region of interest" description="Disordered" evidence="1">
    <location>
        <begin position="1"/>
        <end position="23"/>
    </location>
</feature>
<evidence type="ECO:0000313" key="3">
    <source>
        <dbReference type="Proteomes" id="UP001218188"/>
    </source>
</evidence>
<evidence type="ECO:0000256" key="1">
    <source>
        <dbReference type="SAM" id="MobiDB-lite"/>
    </source>
</evidence>
<name>A0AAD6SFK4_9AGAR</name>
<gene>
    <name evidence="2" type="ORF">C8F04DRAFT_1192231</name>
</gene>
<evidence type="ECO:0000313" key="2">
    <source>
        <dbReference type="EMBL" id="KAJ7024552.1"/>
    </source>
</evidence>